<evidence type="ECO:0000313" key="12">
    <source>
        <dbReference type="EnsemblMetazoa" id="CapteP194031"/>
    </source>
</evidence>
<comment type="subcellular location">
    <subcellularLocation>
        <location evidence="1">Chromosome</location>
    </subcellularLocation>
    <subcellularLocation>
        <location evidence="2">Nucleus</location>
        <location evidence="2">Nucleolus</location>
    </subcellularLocation>
</comment>
<evidence type="ECO:0000256" key="7">
    <source>
        <dbReference type="ARBA" id="ARBA00023054"/>
    </source>
</evidence>
<dbReference type="Proteomes" id="UP000014760">
    <property type="component" value="Unassembled WGS sequence"/>
</dbReference>
<evidence type="ECO:0000256" key="5">
    <source>
        <dbReference type="ARBA" id="ARBA00022553"/>
    </source>
</evidence>
<evidence type="ECO:0000256" key="4">
    <source>
        <dbReference type="ARBA" id="ARBA00022454"/>
    </source>
</evidence>
<dbReference type="HOGENOM" id="CLU_118763_2_0_1"/>
<accession>R7UV97</accession>
<dbReference type="OrthoDB" id="277961at2759"/>
<dbReference type="PANTHER" id="PTHR13557:SF1">
    <property type="entry name" value="COILED-COIL DOMAIN-CONTAINING PROTEIN 86"/>
    <property type="match status" value="1"/>
</dbReference>
<protein>
    <recommendedName>
        <fullName evidence="3">Coiled-coil domain-containing protein 86</fullName>
    </recommendedName>
</protein>
<evidence type="ECO:0000313" key="11">
    <source>
        <dbReference type="EMBL" id="ELU10563.1"/>
    </source>
</evidence>
<evidence type="ECO:0000313" key="13">
    <source>
        <dbReference type="Proteomes" id="UP000014760"/>
    </source>
</evidence>
<evidence type="ECO:0000256" key="2">
    <source>
        <dbReference type="ARBA" id="ARBA00004604"/>
    </source>
</evidence>
<proteinExistence type="predicted"/>
<keyword evidence="6" id="KW-0164">Citrullination</keyword>
<keyword evidence="13" id="KW-1185">Reference proteome</keyword>
<dbReference type="InterPro" id="IPR026570">
    <property type="entry name" value="CCDC86"/>
</dbReference>
<organism evidence="11">
    <name type="scientific">Capitella teleta</name>
    <name type="common">Polychaete worm</name>
    <dbReference type="NCBI Taxonomy" id="283909"/>
    <lineage>
        <taxon>Eukaryota</taxon>
        <taxon>Metazoa</taxon>
        <taxon>Spiralia</taxon>
        <taxon>Lophotrochozoa</taxon>
        <taxon>Annelida</taxon>
        <taxon>Polychaeta</taxon>
        <taxon>Sedentaria</taxon>
        <taxon>Scolecida</taxon>
        <taxon>Capitellidae</taxon>
        <taxon>Capitella</taxon>
    </lineage>
</organism>
<dbReference type="EnsemblMetazoa" id="CapteT194031">
    <property type="protein sequence ID" value="CapteP194031"/>
    <property type="gene ID" value="CapteG194031"/>
</dbReference>
<reference evidence="11 13" key="2">
    <citation type="journal article" date="2013" name="Nature">
        <title>Insights into bilaterian evolution from three spiralian genomes.</title>
        <authorList>
            <person name="Simakov O."/>
            <person name="Marletaz F."/>
            <person name="Cho S.J."/>
            <person name="Edsinger-Gonzales E."/>
            <person name="Havlak P."/>
            <person name="Hellsten U."/>
            <person name="Kuo D.H."/>
            <person name="Larsson T."/>
            <person name="Lv J."/>
            <person name="Arendt D."/>
            <person name="Savage R."/>
            <person name="Osoegawa K."/>
            <person name="de Jong P."/>
            <person name="Grimwood J."/>
            <person name="Chapman J.A."/>
            <person name="Shapiro H."/>
            <person name="Aerts A."/>
            <person name="Otillar R.P."/>
            <person name="Terry A.Y."/>
            <person name="Boore J.L."/>
            <person name="Grigoriev I.V."/>
            <person name="Lindberg D.R."/>
            <person name="Seaver E.C."/>
            <person name="Weisblat D.A."/>
            <person name="Putnam N.H."/>
            <person name="Rokhsar D.S."/>
        </authorList>
    </citation>
    <scope>NUCLEOTIDE SEQUENCE</scope>
    <source>
        <strain evidence="11 13">I ESC-2004</strain>
    </source>
</reference>
<keyword evidence="5" id="KW-0597">Phosphoprotein</keyword>
<comment type="function">
    <text evidence="9">Required for proper chromosome segregation during mitosis and error-free mitotic progression.</text>
</comment>
<dbReference type="EMBL" id="KB297391">
    <property type="protein sequence ID" value="ELU10563.1"/>
    <property type="molecule type" value="Genomic_DNA"/>
</dbReference>
<dbReference type="FunCoup" id="R7UV97">
    <property type="interactions" value="268"/>
</dbReference>
<evidence type="ECO:0000256" key="10">
    <source>
        <dbReference type="SAM" id="Coils"/>
    </source>
</evidence>
<dbReference type="AlphaFoldDB" id="R7UV97"/>
<keyword evidence="7 10" id="KW-0175">Coiled coil</keyword>
<keyword evidence="4" id="KW-0158">Chromosome</keyword>
<evidence type="ECO:0000256" key="9">
    <source>
        <dbReference type="ARBA" id="ARBA00093307"/>
    </source>
</evidence>
<evidence type="ECO:0000256" key="1">
    <source>
        <dbReference type="ARBA" id="ARBA00004286"/>
    </source>
</evidence>
<evidence type="ECO:0000256" key="8">
    <source>
        <dbReference type="ARBA" id="ARBA00023242"/>
    </source>
</evidence>
<dbReference type="STRING" id="283909.R7UV97"/>
<dbReference type="PANTHER" id="PTHR13557">
    <property type="entry name" value="COILED-COIL DOMAIN-CONTAINING PROTEIN 86"/>
    <property type="match status" value="1"/>
</dbReference>
<evidence type="ECO:0000256" key="3">
    <source>
        <dbReference type="ARBA" id="ARBA00016738"/>
    </source>
</evidence>
<reference evidence="12" key="3">
    <citation type="submission" date="2015-06" db="UniProtKB">
        <authorList>
            <consortium name="EnsemblMetazoa"/>
        </authorList>
    </citation>
    <scope>IDENTIFICATION</scope>
</reference>
<feature type="coiled-coil region" evidence="10">
    <location>
        <begin position="48"/>
        <end position="92"/>
    </location>
</feature>
<dbReference type="OMA" id="MIQKRDT"/>
<evidence type="ECO:0000256" key="6">
    <source>
        <dbReference type="ARBA" id="ARBA00022934"/>
    </source>
</evidence>
<sequence>MTESGNTATVPRGKPKSGRLWKTQRMTRHTEMIRDKPLKSSWKNKVDNKNTKKNVKLFEKELQEARAKRLEAKRVRSELNAKRREENQKKAEVVQVVKNAAKLKRLKKKQLRNIQKR</sequence>
<dbReference type="GO" id="GO:0005694">
    <property type="term" value="C:chromosome"/>
    <property type="evidence" value="ECO:0007669"/>
    <property type="project" value="UniProtKB-SubCell"/>
</dbReference>
<name>R7UV97_CAPTE</name>
<keyword evidence="8" id="KW-0539">Nucleus</keyword>
<reference evidence="13" key="1">
    <citation type="submission" date="2012-12" db="EMBL/GenBank/DDBJ databases">
        <authorList>
            <person name="Hellsten U."/>
            <person name="Grimwood J."/>
            <person name="Chapman J.A."/>
            <person name="Shapiro H."/>
            <person name="Aerts A."/>
            <person name="Otillar R.P."/>
            <person name="Terry A.Y."/>
            <person name="Boore J.L."/>
            <person name="Simakov O."/>
            <person name="Marletaz F."/>
            <person name="Cho S.-J."/>
            <person name="Edsinger-Gonzales E."/>
            <person name="Havlak P."/>
            <person name="Kuo D.-H."/>
            <person name="Larsson T."/>
            <person name="Lv J."/>
            <person name="Arendt D."/>
            <person name="Savage R."/>
            <person name="Osoegawa K."/>
            <person name="de Jong P."/>
            <person name="Lindberg D.R."/>
            <person name="Seaver E.C."/>
            <person name="Weisblat D.A."/>
            <person name="Putnam N.H."/>
            <person name="Grigoriev I.V."/>
            <person name="Rokhsar D.S."/>
        </authorList>
    </citation>
    <scope>NUCLEOTIDE SEQUENCE</scope>
    <source>
        <strain evidence="13">I ESC-2004</strain>
    </source>
</reference>
<dbReference type="GO" id="GO:0005730">
    <property type="term" value="C:nucleolus"/>
    <property type="evidence" value="ECO:0007669"/>
    <property type="project" value="UniProtKB-SubCell"/>
</dbReference>
<gene>
    <name evidence="11" type="ORF">CAPTEDRAFT_194031</name>
</gene>
<dbReference type="EMBL" id="AMQN01006013">
    <property type="status" value="NOT_ANNOTATED_CDS"/>
    <property type="molecule type" value="Genomic_DNA"/>
</dbReference>